<evidence type="ECO:0000256" key="4">
    <source>
        <dbReference type="ARBA" id="ARBA00022475"/>
    </source>
</evidence>
<feature type="transmembrane region" description="Helical" evidence="8">
    <location>
        <begin position="243"/>
        <end position="263"/>
    </location>
</feature>
<dbReference type="GO" id="GO:0005886">
    <property type="term" value="C:plasma membrane"/>
    <property type="evidence" value="ECO:0007669"/>
    <property type="project" value="UniProtKB-SubCell"/>
</dbReference>
<sequence length="547" mass="58680">MKPARTNDKTVPLRAGIAPRVFWPAAALSLAFVAVALVAPAWLKGVLSSANTTVINGLGWYYVLLVTCMVAFCLYAGWSRWGEVTLGPDDEEPAYTLTTWFAMLFAAGMGIGLVFWGVAEPLNHFATPPPGSLSTAEGASAAAKAQNAMTTTFLHWGLHAWAIYIVVALALALAVHRRGRPVSIRWALEPLLGDRVRGIWGDVIDIVAIVGTLFGVATSLGFGVTQVTSGLHFLGLAEESMTLMVTLVVVITSIAMVSVVSGLDVGIKWLSNGNLVLAFVLMAMVLAFGPSLFLLREFVQNLGSYIQNIVGLSFRTMPFQGAEGEKWLSGWTTYYWGWWISWSPFVGVFIARISRGRTVREFIAGVLLVPTLVTFLWFSILGGTAIYLQMTEGTMIQDGVVSTNTALFKMLSSLPGTTVLVGLFLLLIVVFFVTSADSGSLVVAMLASGGDELPPVWTRVLWSALGGAIAAVLLWGGARSGGLTDGLSALQTMAILVAAPFSLVMIAMCFATARALHREVARLRRLERAAFARKIVKDHDLVSSSDL</sequence>
<feature type="transmembrane region" description="Helical" evidence="8">
    <location>
        <begin position="99"/>
        <end position="119"/>
    </location>
</feature>
<keyword evidence="5 8" id="KW-0812">Transmembrane</keyword>
<feature type="transmembrane region" description="Helical" evidence="8">
    <location>
        <begin position="333"/>
        <end position="351"/>
    </location>
</feature>
<feature type="transmembrane region" description="Helical" evidence="8">
    <location>
        <begin position="153"/>
        <end position="175"/>
    </location>
</feature>
<dbReference type="OrthoDB" id="9775735at2"/>
<accession>K6VNI6</accession>
<dbReference type="NCBIfam" id="TIGR00842">
    <property type="entry name" value="bcct"/>
    <property type="match status" value="1"/>
</dbReference>
<name>K6VNI6_9MICO</name>
<feature type="transmembrane region" description="Helical" evidence="8">
    <location>
        <begin position="363"/>
        <end position="388"/>
    </location>
</feature>
<keyword evidence="3" id="KW-0813">Transport</keyword>
<evidence type="ECO:0000256" key="8">
    <source>
        <dbReference type="SAM" id="Phobius"/>
    </source>
</evidence>
<gene>
    <name evidence="9" type="ORF">AUCHE_03_01630</name>
</gene>
<dbReference type="RefSeq" id="WP_006501696.1">
    <property type="nucleotide sequence ID" value="NZ_BAGZ01000003.1"/>
</dbReference>
<dbReference type="GO" id="GO:0022857">
    <property type="term" value="F:transmembrane transporter activity"/>
    <property type="evidence" value="ECO:0007669"/>
    <property type="project" value="InterPro"/>
</dbReference>
<evidence type="ECO:0000313" key="9">
    <source>
        <dbReference type="EMBL" id="GAB76945.1"/>
    </source>
</evidence>
<feature type="transmembrane region" description="Helical" evidence="8">
    <location>
        <begin position="203"/>
        <end position="223"/>
    </location>
</feature>
<feature type="transmembrane region" description="Helical" evidence="8">
    <location>
        <begin position="419"/>
        <end position="448"/>
    </location>
</feature>
<comment type="similarity">
    <text evidence="2">Belongs to the BCCT transporter (TC 2.A.15) family.</text>
</comment>
<dbReference type="AlphaFoldDB" id="K6VNI6"/>
<keyword evidence="4" id="KW-1003">Cell membrane</keyword>
<dbReference type="STRING" id="100225.SAMN05421595_2081"/>
<organism evidence="9 10">
    <name type="scientific">Austwickia chelonae NBRC 105200</name>
    <dbReference type="NCBI Taxonomy" id="1184607"/>
    <lineage>
        <taxon>Bacteria</taxon>
        <taxon>Bacillati</taxon>
        <taxon>Actinomycetota</taxon>
        <taxon>Actinomycetes</taxon>
        <taxon>Micrococcales</taxon>
        <taxon>Dermatophilaceae</taxon>
        <taxon>Austwickia</taxon>
    </lineage>
</organism>
<keyword evidence="10" id="KW-1185">Reference proteome</keyword>
<evidence type="ECO:0000256" key="2">
    <source>
        <dbReference type="ARBA" id="ARBA00005658"/>
    </source>
</evidence>
<comment type="caution">
    <text evidence="9">The sequence shown here is derived from an EMBL/GenBank/DDBJ whole genome shotgun (WGS) entry which is preliminary data.</text>
</comment>
<evidence type="ECO:0000256" key="7">
    <source>
        <dbReference type="ARBA" id="ARBA00023136"/>
    </source>
</evidence>
<feature type="transmembrane region" description="Helical" evidence="8">
    <location>
        <begin position="58"/>
        <end position="78"/>
    </location>
</feature>
<dbReference type="PANTHER" id="PTHR30047:SF7">
    <property type="entry name" value="HIGH-AFFINITY CHOLINE TRANSPORT PROTEIN"/>
    <property type="match status" value="1"/>
</dbReference>
<evidence type="ECO:0000256" key="5">
    <source>
        <dbReference type="ARBA" id="ARBA00022692"/>
    </source>
</evidence>
<protein>
    <submittedName>
        <fullName evidence="9">Putative transporter</fullName>
    </submittedName>
</protein>
<dbReference type="eggNOG" id="COG1292">
    <property type="taxonomic scope" value="Bacteria"/>
</dbReference>
<feature type="transmembrane region" description="Helical" evidence="8">
    <location>
        <begin position="275"/>
        <end position="295"/>
    </location>
</feature>
<comment type="subcellular location">
    <subcellularLocation>
        <location evidence="1">Cell membrane</location>
        <topology evidence="1">Multi-pass membrane protein</topology>
    </subcellularLocation>
</comment>
<dbReference type="InterPro" id="IPR000060">
    <property type="entry name" value="BCCT_transptr"/>
</dbReference>
<reference evidence="9 10" key="1">
    <citation type="submission" date="2012-08" db="EMBL/GenBank/DDBJ databases">
        <title>Whole genome shotgun sequence of Austwickia chelonae NBRC 105200.</title>
        <authorList>
            <person name="Yoshida I."/>
            <person name="Hosoyama A."/>
            <person name="Tsuchikane K."/>
            <person name="Katsumata H."/>
            <person name="Ando Y."/>
            <person name="Ohji S."/>
            <person name="Hamada M."/>
            <person name="Tamura T."/>
            <person name="Yamazoe A."/>
            <person name="Yamazaki S."/>
            <person name="Fujita N."/>
        </authorList>
    </citation>
    <scope>NUCLEOTIDE SEQUENCE [LARGE SCALE GENOMIC DNA]</scope>
    <source>
        <strain evidence="9 10">NBRC 105200</strain>
    </source>
</reference>
<dbReference type="EMBL" id="BAGZ01000003">
    <property type="protein sequence ID" value="GAB76945.1"/>
    <property type="molecule type" value="Genomic_DNA"/>
</dbReference>
<evidence type="ECO:0000256" key="6">
    <source>
        <dbReference type="ARBA" id="ARBA00022989"/>
    </source>
</evidence>
<keyword evidence="6 8" id="KW-1133">Transmembrane helix</keyword>
<proteinExistence type="inferred from homology"/>
<feature type="transmembrane region" description="Helical" evidence="8">
    <location>
        <begin position="490"/>
        <end position="516"/>
    </location>
</feature>
<keyword evidence="7 8" id="KW-0472">Membrane</keyword>
<evidence type="ECO:0000313" key="10">
    <source>
        <dbReference type="Proteomes" id="UP000008495"/>
    </source>
</evidence>
<dbReference type="PANTHER" id="PTHR30047">
    <property type="entry name" value="HIGH-AFFINITY CHOLINE TRANSPORT PROTEIN-RELATED"/>
    <property type="match status" value="1"/>
</dbReference>
<evidence type="ECO:0000256" key="1">
    <source>
        <dbReference type="ARBA" id="ARBA00004651"/>
    </source>
</evidence>
<feature type="transmembrane region" description="Helical" evidence="8">
    <location>
        <begin position="460"/>
        <end position="478"/>
    </location>
</feature>
<feature type="transmembrane region" description="Helical" evidence="8">
    <location>
        <begin position="21"/>
        <end position="43"/>
    </location>
</feature>
<dbReference type="Proteomes" id="UP000008495">
    <property type="component" value="Unassembled WGS sequence"/>
</dbReference>
<evidence type="ECO:0000256" key="3">
    <source>
        <dbReference type="ARBA" id="ARBA00022448"/>
    </source>
</evidence>
<dbReference type="Pfam" id="PF02028">
    <property type="entry name" value="BCCT"/>
    <property type="match status" value="1"/>
</dbReference>